<feature type="region of interest" description="Disordered" evidence="5">
    <location>
        <begin position="421"/>
        <end position="466"/>
    </location>
</feature>
<proteinExistence type="inferred from homology"/>
<protein>
    <recommendedName>
        <fullName evidence="4">Serine/threonine-protein phosphatase</fullName>
        <ecNumber evidence="4">3.1.3.16</ecNumber>
    </recommendedName>
</protein>
<feature type="compositionally biased region" description="Polar residues" evidence="5">
    <location>
        <begin position="556"/>
        <end position="566"/>
    </location>
</feature>
<evidence type="ECO:0000256" key="5">
    <source>
        <dbReference type="SAM" id="MobiDB-lite"/>
    </source>
</evidence>
<evidence type="ECO:0000256" key="4">
    <source>
        <dbReference type="RuleBase" id="RU004273"/>
    </source>
</evidence>
<dbReference type="Pfam" id="PF00149">
    <property type="entry name" value="Metallophos"/>
    <property type="match status" value="1"/>
</dbReference>
<comment type="similarity">
    <text evidence="4">Belongs to the PPP phosphatase family.</text>
</comment>
<reference evidence="8 9" key="1">
    <citation type="submission" date="2024-06" db="EMBL/GenBank/DDBJ databases">
        <authorList>
            <person name="Kraege A."/>
            <person name="Thomma B."/>
        </authorList>
    </citation>
    <scope>NUCLEOTIDE SEQUENCE [LARGE SCALE GENOMIC DNA]</scope>
</reference>
<keyword evidence="6" id="KW-1133">Transmembrane helix</keyword>
<dbReference type="EMBL" id="CAXHTA020000002">
    <property type="protein sequence ID" value="CAL5219345.1"/>
    <property type="molecule type" value="Genomic_DNA"/>
</dbReference>
<comment type="catalytic activity">
    <reaction evidence="4">
        <text>O-phospho-L-threonyl-[protein] + H2O = L-threonyl-[protein] + phosphate</text>
        <dbReference type="Rhea" id="RHEA:47004"/>
        <dbReference type="Rhea" id="RHEA-COMP:11060"/>
        <dbReference type="Rhea" id="RHEA-COMP:11605"/>
        <dbReference type="ChEBI" id="CHEBI:15377"/>
        <dbReference type="ChEBI" id="CHEBI:30013"/>
        <dbReference type="ChEBI" id="CHEBI:43474"/>
        <dbReference type="ChEBI" id="CHEBI:61977"/>
        <dbReference type="EC" id="3.1.3.16"/>
    </reaction>
</comment>
<organism evidence="8 9">
    <name type="scientific">Coccomyxa viridis</name>
    <dbReference type="NCBI Taxonomy" id="1274662"/>
    <lineage>
        <taxon>Eukaryota</taxon>
        <taxon>Viridiplantae</taxon>
        <taxon>Chlorophyta</taxon>
        <taxon>core chlorophytes</taxon>
        <taxon>Trebouxiophyceae</taxon>
        <taxon>Trebouxiophyceae incertae sedis</taxon>
        <taxon>Coccomyxaceae</taxon>
        <taxon>Coccomyxa</taxon>
    </lineage>
</organism>
<evidence type="ECO:0000256" key="3">
    <source>
        <dbReference type="ARBA" id="ARBA00023211"/>
    </source>
</evidence>
<dbReference type="Proteomes" id="UP001497392">
    <property type="component" value="Unassembled WGS sequence"/>
</dbReference>
<keyword evidence="3" id="KW-0464">Manganese</keyword>
<dbReference type="SMART" id="SM00156">
    <property type="entry name" value="PP2Ac"/>
    <property type="match status" value="1"/>
</dbReference>
<keyword evidence="4" id="KW-0378">Hydrolase</keyword>
<feature type="compositionally biased region" description="Low complexity" evidence="5">
    <location>
        <begin position="216"/>
        <end position="227"/>
    </location>
</feature>
<dbReference type="InterPro" id="IPR051134">
    <property type="entry name" value="PPP_phosphatase"/>
</dbReference>
<evidence type="ECO:0000313" key="9">
    <source>
        <dbReference type="Proteomes" id="UP001497392"/>
    </source>
</evidence>
<name>A0ABP1FL59_9CHLO</name>
<sequence length="566" mass="60191">MSSNGINNHTESNGCETAPEAFAASEVTMDWANYLGKRLVEASWQGVEAVKDVLPADTSVKLLEAACVRLRQESTVVDIDPKEDGACVHVVGDTHGQLHDVLHMLDIVGYPSSSKHIIFNGDFVDRGAWGLETLIMLAALKLAAPQHVTLLRGNHESSTCTQLYGFRTELFRKYGSDAQQVYKMCKQLFAALPLAAVVGGAALVLHGGLFRRPAQRAAQRSAGGQAPPKKRKRYAPTRSNATPTLGSLEDLRSAVKGGVDPNGLGSSMVAADVLWSDPVAEPGLHSNTARGVGLIFGPNITQEFLEANNLRLILRSHEGPDARCDRDDLPDMKQGFTVDHVTPAGRLLTVFSAPDYPQFQANGQDRYQNLGAVAVLRGPEWDDPDFVQFEAVHPRPDVAATYEYNDVPGSDEEMELGLGSDASLASSCGGSELSDAMSEGERPDEASSLHPENEDHEGYARQASSAAMAATAKAVAKLKLQQGQEQDPGPASTGLPASSHACNGNGTTSSLATADSETEAEAPGPVLLNPADSGYFADTEDGLALKRPPGPAPGHRSSSLRPRSRQ</sequence>
<feature type="domain" description="Serine/threonine specific protein phosphatases" evidence="7">
    <location>
        <begin position="151"/>
        <end position="156"/>
    </location>
</feature>
<feature type="compositionally biased region" description="Low complexity" evidence="5">
    <location>
        <begin position="421"/>
        <end position="431"/>
    </location>
</feature>
<gene>
    <name evidence="8" type="primary">g1160</name>
    <name evidence="8" type="ORF">VP750_LOCUS1004</name>
</gene>
<comment type="caution">
    <text evidence="8">The sequence shown here is derived from an EMBL/GenBank/DDBJ whole genome shotgun (WGS) entry which is preliminary data.</text>
</comment>
<dbReference type="Gene3D" id="3.60.21.10">
    <property type="match status" value="1"/>
</dbReference>
<feature type="compositionally biased region" description="Polar residues" evidence="5">
    <location>
        <begin position="500"/>
        <end position="515"/>
    </location>
</feature>
<dbReference type="EC" id="3.1.3.16" evidence="4"/>
<evidence type="ECO:0000256" key="1">
    <source>
        <dbReference type="ARBA" id="ARBA00001936"/>
    </source>
</evidence>
<evidence type="ECO:0000313" key="8">
    <source>
        <dbReference type="EMBL" id="CAL5219345.1"/>
    </source>
</evidence>
<evidence type="ECO:0000256" key="2">
    <source>
        <dbReference type="ARBA" id="ARBA00022723"/>
    </source>
</evidence>
<comment type="cofactor">
    <cofactor evidence="1">
        <name>Mn(2+)</name>
        <dbReference type="ChEBI" id="CHEBI:29035"/>
    </cofactor>
</comment>
<feature type="region of interest" description="Disordered" evidence="5">
    <location>
        <begin position="216"/>
        <end position="246"/>
    </location>
</feature>
<feature type="transmembrane region" description="Helical" evidence="6">
    <location>
        <begin position="188"/>
        <end position="210"/>
    </location>
</feature>
<keyword evidence="9" id="KW-1185">Reference proteome</keyword>
<dbReference type="PROSITE" id="PS00125">
    <property type="entry name" value="SER_THR_PHOSPHATASE"/>
    <property type="match status" value="1"/>
</dbReference>
<evidence type="ECO:0000256" key="6">
    <source>
        <dbReference type="SAM" id="Phobius"/>
    </source>
</evidence>
<dbReference type="InterPro" id="IPR006186">
    <property type="entry name" value="Ser/Thr-sp_prot-phosphatase"/>
</dbReference>
<feature type="compositionally biased region" description="Basic and acidic residues" evidence="5">
    <location>
        <begin position="439"/>
        <end position="459"/>
    </location>
</feature>
<evidence type="ECO:0000259" key="7">
    <source>
        <dbReference type="PROSITE" id="PS00125"/>
    </source>
</evidence>
<dbReference type="PANTHER" id="PTHR45668">
    <property type="entry name" value="SERINE/THREONINE-PROTEIN PHOSPHATASE 5-RELATED"/>
    <property type="match status" value="1"/>
</dbReference>
<accession>A0ABP1FL59</accession>
<dbReference type="SUPFAM" id="SSF56300">
    <property type="entry name" value="Metallo-dependent phosphatases"/>
    <property type="match status" value="1"/>
</dbReference>
<dbReference type="PANTHER" id="PTHR45668:SF9">
    <property type="entry name" value="SERINE_THREONINE-PROTEIN PHOSPHATASE 7"/>
    <property type="match status" value="1"/>
</dbReference>
<keyword evidence="2" id="KW-0479">Metal-binding</keyword>
<keyword evidence="6" id="KW-0812">Transmembrane</keyword>
<dbReference type="PRINTS" id="PR00114">
    <property type="entry name" value="STPHPHTASE"/>
</dbReference>
<dbReference type="InterPro" id="IPR029052">
    <property type="entry name" value="Metallo-depent_PP-like"/>
</dbReference>
<feature type="region of interest" description="Disordered" evidence="5">
    <location>
        <begin position="479"/>
        <end position="566"/>
    </location>
</feature>
<dbReference type="InterPro" id="IPR004843">
    <property type="entry name" value="Calcineurin-like_PHP"/>
</dbReference>
<keyword evidence="6" id="KW-0472">Membrane</keyword>